<dbReference type="STRING" id="83449.BON30_08810"/>
<sequence length="356" mass="41521">MSVPRFLLEILKTWSILLAAIALGVWAQNILVKALAVVVVMNRTRKLLHTFHYTTHGASIADKRLARVFAKYFLSLPILHTTWDEYQKIHIRDHHAYALLSTDGDPDQLFVIDHGFKARMTEREFWFAVLIEPFKPRHIWGHIAFRLKHNFIIPGWGERLPRMAFWAVLFSAVTYFGVWLEFSVYYLFPLLVLTQFSSYIQHVTEHLWFTPERGDRSPKQHMATLTWGRFLGRPHPRREESRTVLHHARELAVWWFKVFAIDLPFRVFVFMQDLSSHDFHHRMPGVCFQSIARERANTEREPGAFGPMTETWSVVESVLVVRDHLVHGLSEPFLRHHPMQGPASLSDVSASRALAS</sequence>
<proteinExistence type="predicted"/>
<organism evidence="2 3">
    <name type="scientific">Cystobacter ferrugineus</name>
    <dbReference type="NCBI Taxonomy" id="83449"/>
    <lineage>
        <taxon>Bacteria</taxon>
        <taxon>Pseudomonadati</taxon>
        <taxon>Myxococcota</taxon>
        <taxon>Myxococcia</taxon>
        <taxon>Myxococcales</taxon>
        <taxon>Cystobacterineae</taxon>
        <taxon>Archangiaceae</taxon>
        <taxon>Cystobacter</taxon>
    </lineage>
</organism>
<evidence type="ECO:0000256" key="1">
    <source>
        <dbReference type="SAM" id="Phobius"/>
    </source>
</evidence>
<comment type="caution">
    <text evidence="2">The sequence shown here is derived from an EMBL/GenBank/DDBJ whole genome shotgun (WGS) entry which is preliminary data.</text>
</comment>
<protein>
    <submittedName>
        <fullName evidence="2">Uncharacterized protein</fullName>
    </submittedName>
</protein>
<keyword evidence="1" id="KW-0812">Transmembrane</keyword>
<dbReference type="EMBL" id="MPIN01000002">
    <property type="protein sequence ID" value="OJH40998.1"/>
    <property type="molecule type" value="Genomic_DNA"/>
</dbReference>
<evidence type="ECO:0000313" key="3">
    <source>
        <dbReference type="Proteomes" id="UP000182229"/>
    </source>
</evidence>
<keyword evidence="1" id="KW-1133">Transmembrane helix</keyword>
<feature type="transmembrane region" description="Helical" evidence="1">
    <location>
        <begin position="14"/>
        <end position="40"/>
    </location>
</feature>
<feature type="transmembrane region" description="Helical" evidence="1">
    <location>
        <begin position="164"/>
        <end position="188"/>
    </location>
</feature>
<keyword evidence="3" id="KW-1185">Reference proteome</keyword>
<keyword evidence="1" id="KW-0472">Membrane</keyword>
<dbReference type="AlphaFoldDB" id="A0A1L9BFL8"/>
<reference evidence="3" key="1">
    <citation type="submission" date="2016-11" db="EMBL/GenBank/DDBJ databases">
        <authorList>
            <person name="Shukria A."/>
            <person name="Stevens D.C."/>
        </authorList>
    </citation>
    <scope>NUCLEOTIDE SEQUENCE [LARGE SCALE GENOMIC DNA]</scope>
    <source>
        <strain evidence="3">Cbfe23</strain>
    </source>
</reference>
<dbReference type="Proteomes" id="UP000182229">
    <property type="component" value="Unassembled WGS sequence"/>
</dbReference>
<gene>
    <name evidence="2" type="ORF">BON30_08810</name>
</gene>
<reference evidence="2 3" key="2">
    <citation type="submission" date="2016-12" db="EMBL/GenBank/DDBJ databases">
        <title>Draft Genome Sequence of Cystobacter ferrugineus Strain Cbfe23.</title>
        <authorList>
            <person name="Akbar S."/>
            <person name="Dowd S.E."/>
            <person name="Stevens D.C."/>
        </authorList>
    </citation>
    <scope>NUCLEOTIDE SEQUENCE [LARGE SCALE GENOMIC DNA]</scope>
    <source>
        <strain evidence="2 3">Cbfe23</strain>
    </source>
</reference>
<accession>A0A1L9BFL8</accession>
<evidence type="ECO:0000313" key="2">
    <source>
        <dbReference type="EMBL" id="OJH40998.1"/>
    </source>
</evidence>
<name>A0A1L9BFL8_9BACT</name>